<dbReference type="Gramene" id="ERM96665">
    <property type="protein sequence ID" value="ERM96665"/>
    <property type="gene ID" value="AMTR_s00001p00272580"/>
</dbReference>
<dbReference type="EMBL" id="KI397142">
    <property type="protein sequence ID" value="ERM96665.1"/>
    <property type="molecule type" value="Genomic_DNA"/>
</dbReference>
<accession>W1NN10</accession>
<dbReference type="AlphaFoldDB" id="W1NN10"/>
<sequence>MASIFGSLFGSLRAYALLSFSAALRFLPSGFASTASFASAWKVSFSELPLPTLTGYLIKVVLFLPLSSRACLDRSAAALIERSFDIVIETSITHSFVE</sequence>
<dbReference type="Proteomes" id="UP000017836">
    <property type="component" value="Unassembled WGS sequence"/>
</dbReference>
<protein>
    <submittedName>
        <fullName evidence="1">Uncharacterized protein</fullName>
    </submittedName>
</protein>
<evidence type="ECO:0000313" key="1">
    <source>
        <dbReference type="EMBL" id="ERM96665.1"/>
    </source>
</evidence>
<organism evidence="1 2">
    <name type="scientific">Amborella trichopoda</name>
    <dbReference type="NCBI Taxonomy" id="13333"/>
    <lineage>
        <taxon>Eukaryota</taxon>
        <taxon>Viridiplantae</taxon>
        <taxon>Streptophyta</taxon>
        <taxon>Embryophyta</taxon>
        <taxon>Tracheophyta</taxon>
        <taxon>Spermatophyta</taxon>
        <taxon>Magnoliopsida</taxon>
        <taxon>Amborellales</taxon>
        <taxon>Amborellaceae</taxon>
        <taxon>Amborella</taxon>
    </lineage>
</organism>
<name>W1NN10_AMBTC</name>
<proteinExistence type="predicted"/>
<reference evidence="2" key="1">
    <citation type="journal article" date="2013" name="Science">
        <title>The Amborella genome and the evolution of flowering plants.</title>
        <authorList>
            <consortium name="Amborella Genome Project"/>
        </authorList>
    </citation>
    <scope>NUCLEOTIDE SEQUENCE [LARGE SCALE GENOMIC DNA]</scope>
</reference>
<dbReference type="HOGENOM" id="CLU_2336390_0_0_1"/>
<gene>
    <name evidence="1" type="ORF">AMTR_s00001p00272580</name>
</gene>
<keyword evidence="2" id="KW-1185">Reference proteome</keyword>
<evidence type="ECO:0000313" key="2">
    <source>
        <dbReference type="Proteomes" id="UP000017836"/>
    </source>
</evidence>